<dbReference type="InterPro" id="IPR003583">
    <property type="entry name" value="Hlx-hairpin-Hlx_DNA-bd_motif"/>
</dbReference>
<dbReference type="SMART" id="SM00278">
    <property type="entry name" value="HhH1"/>
    <property type="match status" value="2"/>
</dbReference>
<comment type="caution">
    <text evidence="3">The sequence shown here is derived from an EMBL/GenBank/DDBJ whole genome shotgun (WGS) entry which is preliminary data.</text>
</comment>
<sequence>MPAKMRKLSHTTLPADVSRRRQPFEAVYINLAKRVDRRREMEQSLCAAGVRAARFEAISGEETPVQAVQLTWDSSLNAKYDTKQRAHPAVRMTSGERGCCMSHAALWNQCASWPDESPPLLVLEDDVVFESGFLEILCRIVRLIEQTTLPAHRRILAYLGADVAEWAEGVAPLPLGAGCFLRQALYLWQTSSYVIWPAAARTLLRTIPIDLPIDNFISRALVRAEVVAWVAQPFLARQASPYCNGDIVHSRAPARAEEDSSACGAEIHRLQSLPGVGPKLAAAIQAHGQAIGGYSSPSQLLQVAGIGERRAQALQKDRSPAVALLPILHTSSLQIMMAFKSHDLLASKVGLILSCIPAGMHSAVAIEWLFPVTALNVVNWVLPLFGLSILSGEEMMTYDDASTFLNAGMASLPAIKQGAAEDYAWIGLFLQRQASAAHLVTAVTAIYALQLPLADRHVLHVANMALSVMMTFINLNHAGIPFFGYNPIVSFHGQVVGIVFAPFWLLCVYLHFVSAKATKKK</sequence>
<accession>A0AB34IF44</accession>
<organism evidence="3 4">
    <name type="scientific">Prymnesium parvum</name>
    <name type="common">Toxic golden alga</name>
    <dbReference type="NCBI Taxonomy" id="97485"/>
    <lineage>
        <taxon>Eukaryota</taxon>
        <taxon>Haptista</taxon>
        <taxon>Haptophyta</taxon>
        <taxon>Prymnesiophyceae</taxon>
        <taxon>Prymnesiales</taxon>
        <taxon>Prymnesiaceae</taxon>
        <taxon>Prymnesium</taxon>
    </lineage>
</organism>
<dbReference type="Pfam" id="PF12836">
    <property type="entry name" value="HHH_3"/>
    <property type="match status" value="1"/>
</dbReference>
<dbReference type="InterPro" id="IPR002654">
    <property type="entry name" value="Glyco_trans_25"/>
</dbReference>
<reference evidence="3 4" key="1">
    <citation type="journal article" date="2024" name="Science">
        <title>Giant polyketide synthase enzymes in the biosynthesis of giant marine polyether toxins.</title>
        <authorList>
            <person name="Fallon T.R."/>
            <person name="Shende V.V."/>
            <person name="Wierzbicki I.H."/>
            <person name="Pendleton A.L."/>
            <person name="Watervoot N.F."/>
            <person name="Auber R.P."/>
            <person name="Gonzalez D.J."/>
            <person name="Wisecaver J.H."/>
            <person name="Moore B.S."/>
        </authorList>
    </citation>
    <scope>NUCLEOTIDE SEQUENCE [LARGE SCALE GENOMIC DNA]</scope>
    <source>
        <strain evidence="3 4">12B1</strain>
    </source>
</reference>
<dbReference type="GO" id="GO:0003677">
    <property type="term" value="F:DNA binding"/>
    <property type="evidence" value="ECO:0007669"/>
    <property type="project" value="InterPro"/>
</dbReference>
<keyword evidence="1" id="KW-0472">Membrane</keyword>
<protein>
    <recommendedName>
        <fullName evidence="2">Helix-hairpin-helix DNA-binding motif class 1 domain-containing protein</fullName>
    </recommendedName>
</protein>
<feature type="domain" description="Helix-hairpin-helix DNA-binding motif class 1" evidence="2">
    <location>
        <begin position="298"/>
        <end position="317"/>
    </location>
</feature>
<gene>
    <name evidence="3" type="ORF">AB1Y20_016377</name>
</gene>
<feature type="transmembrane region" description="Helical" evidence="1">
    <location>
        <begin position="491"/>
        <end position="512"/>
    </location>
</feature>
<dbReference type="InterPro" id="IPR010994">
    <property type="entry name" value="RuvA_2-like"/>
</dbReference>
<feature type="transmembrane region" description="Helical" evidence="1">
    <location>
        <begin position="368"/>
        <end position="390"/>
    </location>
</feature>
<dbReference type="SUPFAM" id="SSF47781">
    <property type="entry name" value="RuvA domain 2-like"/>
    <property type="match status" value="1"/>
</dbReference>
<evidence type="ECO:0000313" key="4">
    <source>
        <dbReference type="Proteomes" id="UP001515480"/>
    </source>
</evidence>
<dbReference type="GO" id="GO:0006281">
    <property type="term" value="P:DNA repair"/>
    <property type="evidence" value="ECO:0007669"/>
    <property type="project" value="InterPro"/>
</dbReference>
<dbReference type="EMBL" id="JBGBPQ010000029">
    <property type="protein sequence ID" value="KAL1496422.1"/>
    <property type="molecule type" value="Genomic_DNA"/>
</dbReference>
<feature type="domain" description="Helix-hairpin-helix DNA-binding motif class 1" evidence="2">
    <location>
        <begin position="268"/>
        <end position="287"/>
    </location>
</feature>
<dbReference type="CDD" id="cd06532">
    <property type="entry name" value="Glyco_transf_25"/>
    <property type="match status" value="1"/>
</dbReference>
<evidence type="ECO:0000256" key="1">
    <source>
        <dbReference type="SAM" id="Phobius"/>
    </source>
</evidence>
<dbReference type="Gene3D" id="1.10.150.320">
    <property type="entry name" value="Photosystem II 12 kDa extrinsic protein"/>
    <property type="match status" value="1"/>
</dbReference>
<keyword evidence="1" id="KW-0812">Transmembrane</keyword>
<dbReference type="AlphaFoldDB" id="A0AB34IF44"/>
<feature type="transmembrane region" description="Helical" evidence="1">
    <location>
        <begin position="465"/>
        <end position="485"/>
    </location>
</feature>
<keyword evidence="4" id="KW-1185">Reference proteome</keyword>
<evidence type="ECO:0000313" key="3">
    <source>
        <dbReference type="EMBL" id="KAL1496422.1"/>
    </source>
</evidence>
<dbReference type="Pfam" id="PF01755">
    <property type="entry name" value="Glyco_transf_25"/>
    <property type="match status" value="1"/>
</dbReference>
<name>A0AB34IF44_PRYPA</name>
<evidence type="ECO:0000259" key="2">
    <source>
        <dbReference type="SMART" id="SM00278"/>
    </source>
</evidence>
<dbReference type="Proteomes" id="UP001515480">
    <property type="component" value="Unassembled WGS sequence"/>
</dbReference>
<proteinExistence type="predicted"/>
<keyword evidence="1" id="KW-1133">Transmembrane helix</keyword>